<organism evidence="2 3">
    <name type="scientific">Tianweitania sediminis</name>
    <dbReference type="NCBI Taxonomy" id="1502156"/>
    <lineage>
        <taxon>Bacteria</taxon>
        <taxon>Pseudomonadati</taxon>
        <taxon>Pseudomonadota</taxon>
        <taxon>Alphaproteobacteria</taxon>
        <taxon>Hyphomicrobiales</taxon>
        <taxon>Phyllobacteriaceae</taxon>
        <taxon>Tianweitania</taxon>
    </lineage>
</organism>
<evidence type="ECO:0000256" key="1">
    <source>
        <dbReference type="SAM" id="MobiDB-lite"/>
    </source>
</evidence>
<dbReference type="InterPro" id="IPR021791">
    <property type="entry name" value="Phage_TAC_11"/>
</dbReference>
<feature type="region of interest" description="Disordered" evidence="1">
    <location>
        <begin position="105"/>
        <end position="140"/>
    </location>
</feature>
<comment type="caution">
    <text evidence="2">The sequence shown here is derived from an EMBL/GenBank/DDBJ whole genome shotgun (WGS) entry which is preliminary data.</text>
</comment>
<dbReference type="EMBL" id="JAGIYY010000004">
    <property type="protein sequence ID" value="MBP0439584.1"/>
    <property type="molecule type" value="Genomic_DNA"/>
</dbReference>
<gene>
    <name evidence="2" type="ORF">J5Y06_13060</name>
</gene>
<feature type="compositionally biased region" description="Low complexity" evidence="1">
    <location>
        <begin position="118"/>
        <end position="132"/>
    </location>
</feature>
<sequence length="140" mass="14947">MARLAELVQDFADGAYTFRLRWAEIIKLQEATDTGPYVLLQRLYQGEWRVQDISAVIRLGLIGGGMEPTAALRLVRSYVEERPPLESLPLAQAVLAAGLVGAPEEALGKDQAPDRARSSTISPTGSSGSEPSMVPAPASA</sequence>
<feature type="compositionally biased region" description="Basic and acidic residues" evidence="1">
    <location>
        <begin position="106"/>
        <end position="117"/>
    </location>
</feature>
<reference evidence="2" key="1">
    <citation type="submission" date="2021-03" db="EMBL/GenBank/DDBJ databases">
        <title>Genome sequencing and assembly of Tianweitania sediminis.</title>
        <authorList>
            <person name="Chhetri G."/>
        </authorList>
    </citation>
    <scope>NUCLEOTIDE SEQUENCE</scope>
    <source>
        <strain evidence="2">Z8</strain>
    </source>
</reference>
<evidence type="ECO:0000313" key="3">
    <source>
        <dbReference type="Proteomes" id="UP000666240"/>
    </source>
</evidence>
<accession>A0A8J7RPE9</accession>
<protein>
    <submittedName>
        <fullName evidence="2">Gene transfer agent family protein</fullName>
    </submittedName>
</protein>
<dbReference type="Proteomes" id="UP000666240">
    <property type="component" value="Unassembled WGS sequence"/>
</dbReference>
<dbReference type="RefSeq" id="WP_209335627.1">
    <property type="nucleotide sequence ID" value="NZ_JAGIYY010000004.1"/>
</dbReference>
<name>A0A8J7RPE9_9HYPH</name>
<proteinExistence type="predicted"/>
<dbReference type="Pfam" id="PF11836">
    <property type="entry name" value="Phage_TAC_11"/>
    <property type="match status" value="1"/>
</dbReference>
<dbReference type="AlphaFoldDB" id="A0A8J7RPE9"/>
<keyword evidence="3" id="KW-1185">Reference proteome</keyword>
<evidence type="ECO:0000313" key="2">
    <source>
        <dbReference type="EMBL" id="MBP0439584.1"/>
    </source>
</evidence>